<evidence type="ECO:0000256" key="5">
    <source>
        <dbReference type="ARBA" id="ARBA00024196"/>
    </source>
</evidence>
<evidence type="ECO:0000313" key="10">
    <source>
        <dbReference type="EMBL" id="JAS31642.1"/>
    </source>
</evidence>
<comment type="subcellular location">
    <subcellularLocation>
        <location evidence="1">Nucleus</location>
    </subcellularLocation>
</comment>
<protein>
    <recommendedName>
        <fullName evidence="6">Probable U2 small nuclear ribonucleoprotein A'</fullName>
    </recommendedName>
</protein>
<keyword evidence="3" id="KW-0677">Repeat</keyword>
<dbReference type="GO" id="GO:0005686">
    <property type="term" value="C:U2 snRNP"/>
    <property type="evidence" value="ECO:0007669"/>
    <property type="project" value="TreeGrafter"/>
</dbReference>
<dbReference type="InterPro" id="IPR001611">
    <property type="entry name" value="Leu-rich_rpt"/>
</dbReference>
<gene>
    <name evidence="9" type="ORF">g.35448</name>
    <name evidence="8" type="ORF">g.35450</name>
    <name evidence="10" type="ORF">g.35452</name>
</gene>
<evidence type="ECO:0000256" key="2">
    <source>
        <dbReference type="ARBA" id="ARBA00022614"/>
    </source>
</evidence>
<dbReference type="GO" id="GO:0000398">
    <property type="term" value="P:mRNA splicing, via spliceosome"/>
    <property type="evidence" value="ECO:0007669"/>
    <property type="project" value="InterPro"/>
</dbReference>
<evidence type="ECO:0000256" key="1">
    <source>
        <dbReference type="ARBA" id="ARBA00004123"/>
    </source>
</evidence>
<dbReference type="InterPro" id="IPR044640">
    <property type="entry name" value="RU2A"/>
</dbReference>
<dbReference type="PANTHER" id="PTHR10552">
    <property type="entry name" value="U2 SMALL NUCLEAR RIBONUCLEOPROTEIN A"/>
    <property type="match status" value="1"/>
</dbReference>
<keyword evidence="4" id="KW-0539">Nucleus</keyword>
<dbReference type="InterPro" id="IPR032675">
    <property type="entry name" value="LRR_dom_sf"/>
</dbReference>
<evidence type="ECO:0000256" key="6">
    <source>
        <dbReference type="ARBA" id="ARBA00069881"/>
    </source>
</evidence>
<dbReference type="AlphaFoldDB" id="A0A1B6CPM3"/>
<proteinExistence type="inferred from homology"/>
<keyword evidence="2" id="KW-0433">Leucine-rich repeat</keyword>
<dbReference type="Pfam" id="PF14580">
    <property type="entry name" value="LRR_9"/>
    <property type="match status" value="1"/>
</dbReference>
<dbReference type="SUPFAM" id="SSF52058">
    <property type="entry name" value="L domain-like"/>
    <property type="match status" value="1"/>
</dbReference>
<evidence type="ECO:0000313" key="8">
    <source>
        <dbReference type="EMBL" id="JAS15426.1"/>
    </source>
</evidence>
<dbReference type="FunFam" id="3.80.10.10:FF:000026">
    <property type="entry name" value="U2 small nuclear ribonucleoprotein A"/>
    <property type="match status" value="1"/>
</dbReference>
<evidence type="ECO:0000256" key="7">
    <source>
        <dbReference type="SAM" id="MobiDB-lite"/>
    </source>
</evidence>
<dbReference type="PANTHER" id="PTHR10552:SF6">
    <property type="entry name" value="U2 SMALL NUCLEAR RIBONUCLEOPROTEIN A"/>
    <property type="match status" value="1"/>
</dbReference>
<accession>A0A1B6CPM3</accession>
<comment type="similarity">
    <text evidence="5">Belongs to the U2 small nuclear ribonucleoprotein A family.</text>
</comment>
<feature type="region of interest" description="Disordered" evidence="7">
    <location>
        <begin position="231"/>
        <end position="272"/>
    </location>
</feature>
<name>A0A1B6CPM3_9HEMI</name>
<dbReference type="EMBL" id="GEDC01005656">
    <property type="protein sequence ID" value="JAS31642.1"/>
    <property type="molecule type" value="Transcribed_RNA"/>
</dbReference>
<dbReference type="PROSITE" id="PS51450">
    <property type="entry name" value="LRR"/>
    <property type="match status" value="1"/>
</dbReference>
<dbReference type="EMBL" id="GEDC01021872">
    <property type="protein sequence ID" value="JAS15426.1"/>
    <property type="molecule type" value="Transcribed_RNA"/>
</dbReference>
<evidence type="ECO:0000256" key="3">
    <source>
        <dbReference type="ARBA" id="ARBA00022737"/>
    </source>
</evidence>
<evidence type="ECO:0000313" key="9">
    <source>
        <dbReference type="EMBL" id="JAS19059.1"/>
    </source>
</evidence>
<dbReference type="Gene3D" id="3.80.10.10">
    <property type="entry name" value="Ribonuclease Inhibitor"/>
    <property type="match status" value="1"/>
</dbReference>
<feature type="compositionally biased region" description="Acidic residues" evidence="7">
    <location>
        <begin position="246"/>
        <end position="259"/>
    </location>
</feature>
<organism evidence="8">
    <name type="scientific">Clastoptera arizonana</name>
    <name type="common">Arizona spittle bug</name>
    <dbReference type="NCBI Taxonomy" id="38151"/>
    <lineage>
        <taxon>Eukaryota</taxon>
        <taxon>Metazoa</taxon>
        <taxon>Ecdysozoa</taxon>
        <taxon>Arthropoda</taxon>
        <taxon>Hexapoda</taxon>
        <taxon>Insecta</taxon>
        <taxon>Pterygota</taxon>
        <taxon>Neoptera</taxon>
        <taxon>Paraneoptera</taxon>
        <taxon>Hemiptera</taxon>
        <taxon>Auchenorrhyncha</taxon>
        <taxon>Cercopoidea</taxon>
        <taxon>Clastopteridae</taxon>
        <taxon>Clastoptera</taxon>
    </lineage>
</organism>
<evidence type="ECO:0000256" key="4">
    <source>
        <dbReference type="ARBA" id="ARBA00023242"/>
    </source>
</evidence>
<reference evidence="8" key="1">
    <citation type="submission" date="2015-12" db="EMBL/GenBank/DDBJ databases">
        <title>De novo transcriptome assembly of four potential Pierce s Disease insect vectors from Arizona vineyards.</title>
        <authorList>
            <person name="Tassone E.E."/>
        </authorList>
    </citation>
    <scope>NUCLEOTIDE SEQUENCE</scope>
</reference>
<sequence>MVKLSPELIQQSMQFINPVRDRELDLRGYKIPVIENMGATLDQYDTIDLSDNDIRKLDGFPLLKRLKCILLNNNRIVRISENLDATLPNLDTLILTGNLIQELADLDPLTSLPHLTYLSLLHCPVTGKPHYRQYIAFKFPKLRLLDFRKIKLKEREEAMSLFKSKKGRELQREIAKKAKTFIPGAGLPEARKTSGPSAEELWKIRDAISNASSLDEVERLNRLLQAGQIPNKGNIGATNKLHSTKEEEEMEEEEEDEVMEVNGGESVDFNQK</sequence>
<dbReference type="EMBL" id="GEDC01018239">
    <property type="protein sequence ID" value="JAS19059.1"/>
    <property type="molecule type" value="Transcribed_RNA"/>
</dbReference>
<dbReference type="GO" id="GO:0030620">
    <property type="term" value="F:U2 snRNA binding"/>
    <property type="evidence" value="ECO:0007669"/>
    <property type="project" value="InterPro"/>
</dbReference>